<feature type="compositionally biased region" description="Basic residues" evidence="1">
    <location>
        <begin position="59"/>
        <end position="69"/>
    </location>
</feature>
<sequence length="69" mass="7926">MTEEKEDGQARFEALLAQALGDDEKALAHRAAKDQRNVARIDAVGAKTEFERNRDRPARPRRRRPKRQG</sequence>
<evidence type="ECO:0000313" key="2">
    <source>
        <dbReference type="EMBL" id="MBA1155829.1"/>
    </source>
</evidence>
<evidence type="ECO:0000256" key="1">
    <source>
        <dbReference type="SAM" id="MobiDB-lite"/>
    </source>
</evidence>
<proteinExistence type="predicted"/>
<name>A0A838BL63_9HYPH</name>
<accession>A0A838BL63</accession>
<organism evidence="2 3">
    <name type="scientific">Microvirga mediterraneensis</name>
    <dbReference type="NCBI Taxonomy" id="2754695"/>
    <lineage>
        <taxon>Bacteria</taxon>
        <taxon>Pseudomonadati</taxon>
        <taxon>Pseudomonadota</taxon>
        <taxon>Alphaproteobacteria</taxon>
        <taxon>Hyphomicrobiales</taxon>
        <taxon>Methylobacteriaceae</taxon>
        <taxon>Microvirga</taxon>
    </lineage>
</organism>
<dbReference type="RefSeq" id="WP_181051430.1">
    <property type="nucleotide sequence ID" value="NZ_JACDXJ010000001.1"/>
</dbReference>
<keyword evidence="3" id="KW-1185">Reference proteome</keyword>
<feature type="region of interest" description="Disordered" evidence="1">
    <location>
        <begin position="46"/>
        <end position="69"/>
    </location>
</feature>
<dbReference type="AlphaFoldDB" id="A0A838BL63"/>
<evidence type="ECO:0000313" key="3">
    <source>
        <dbReference type="Proteomes" id="UP000572984"/>
    </source>
</evidence>
<reference evidence="2 3" key="1">
    <citation type="submission" date="2020-07" db="EMBL/GenBank/DDBJ databases">
        <title>Draft genome and description of Microvirga mediterraneensis Marseille-Q2068 sp. nov.</title>
        <authorList>
            <person name="Boxberger M."/>
        </authorList>
    </citation>
    <scope>NUCLEOTIDE SEQUENCE [LARGE SCALE GENOMIC DNA]</scope>
    <source>
        <strain evidence="2 3">Marseille-Q2068</strain>
    </source>
</reference>
<dbReference type="EMBL" id="JACDXJ010000001">
    <property type="protein sequence ID" value="MBA1155829.1"/>
    <property type="molecule type" value="Genomic_DNA"/>
</dbReference>
<protein>
    <submittedName>
        <fullName evidence="2">Uncharacterized protein</fullName>
    </submittedName>
</protein>
<feature type="compositionally biased region" description="Basic and acidic residues" evidence="1">
    <location>
        <begin position="48"/>
        <end position="58"/>
    </location>
</feature>
<gene>
    <name evidence="2" type="ORF">H0S73_06765</name>
</gene>
<comment type="caution">
    <text evidence="2">The sequence shown here is derived from an EMBL/GenBank/DDBJ whole genome shotgun (WGS) entry which is preliminary data.</text>
</comment>
<dbReference type="Proteomes" id="UP000572984">
    <property type="component" value="Unassembled WGS sequence"/>
</dbReference>